<dbReference type="NCBIfam" id="TIGR01842">
    <property type="entry name" value="type_I_sec_PrtD"/>
    <property type="match status" value="1"/>
</dbReference>
<evidence type="ECO:0000256" key="1">
    <source>
        <dbReference type="ARBA" id="ARBA00004651"/>
    </source>
</evidence>
<protein>
    <submittedName>
        <fullName evidence="10">ATP-binding cassette, subfamily C</fullName>
    </submittedName>
</protein>
<feature type="domain" description="ABC transmembrane type-1" evidence="9">
    <location>
        <begin position="24"/>
        <end position="305"/>
    </location>
</feature>
<dbReference type="PROSITE" id="PS50893">
    <property type="entry name" value="ABC_TRANSPORTER_2"/>
    <property type="match status" value="1"/>
</dbReference>
<evidence type="ECO:0000256" key="3">
    <source>
        <dbReference type="ARBA" id="ARBA00022741"/>
    </source>
</evidence>
<feature type="transmembrane region" description="Helical" evidence="7">
    <location>
        <begin position="252"/>
        <end position="270"/>
    </location>
</feature>
<keyword evidence="3" id="KW-0547">Nucleotide-binding</keyword>
<dbReference type="AlphaFoldDB" id="A0A1G8PFG8"/>
<dbReference type="GO" id="GO:0016887">
    <property type="term" value="F:ATP hydrolysis activity"/>
    <property type="evidence" value="ECO:0007669"/>
    <property type="project" value="InterPro"/>
</dbReference>
<keyword evidence="4 10" id="KW-0067">ATP-binding</keyword>
<dbReference type="SMART" id="SM00382">
    <property type="entry name" value="AAA"/>
    <property type="match status" value="1"/>
</dbReference>
<feature type="transmembrane region" description="Helical" evidence="7">
    <location>
        <begin position="60"/>
        <end position="80"/>
    </location>
</feature>
<dbReference type="GO" id="GO:0005886">
    <property type="term" value="C:plasma membrane"/>
    <property type="evidence" value="ECO:0007669"/>
    <property type="project" value="UniProtKB-SubCell"/>
</dbReference>
<dbReference type="EMBL" id="FNEJ01000012">
    <property type="protein sequence ID" value="SDI91219.1"/>
    <property type="molecule type" value="Genomic_DNA"/>
</dbReference>
<dbReference type="InterPro" id="IPR027417">
    <property type="entry name" value="P-loop_NTPase"/>
</dbReference>
<evidence type="ECO:0000256" key="6">
    <source>
        <dbReference type="ARBA" id="ARBA00023136"/>
    </source>
</evidence>
<dbReference type="SUPFAM" id="SSF90123">
    <property type="entry name" value="ABC transporter transmembrane region"/>
    <property type="match status" value="1"/>
</dbReference>
<keyword evidence="6 7" id="KW-0472">Membrane</keyword>
<evidence type="ECO:0000256" key="5">
    <source>
        <dbReference type="ARBA" id="ARBA00022989"/>
    </source>
</evidence>
<feature type="domain" description="ABC transporter" evidence="8">
    <location>
        <begin position="336"/>
        <end position="572"/>
    </location>
</feature>
<dbReference type="GO" id="GO:0030253">
    <property type="term" value="P:protein secretion by the type I secretion system"/>
    <property type="evidence" value="ECO:0007669"/>
    <property type="project" value="InterPro"/>
</dbReference>
<dbReference type="PANTHER" id="PTHR43394:SF1">
    <property type="entry name" value="ATP-BINDING CASSETTE SUB-FAMILY B MEMBER 10, MITOCHONDRIAL"/>
    <property type="match status" value="1"/>
</dbReference>
<dbReference type="PROSITE" id="PS00211">
    <property type="entry name" value="ABC_TRANSPORTER_1"/>
    <property type="match status" value="1"/>
</dbReference>
<dbReference type="InterPro" id="IPR010128">
    <property type="entry name" value="ATPase_T1SS_PrtD-like"/>
</dbReference>
<dbReference type="Proteomes" id="UP000199093">
    <property type="component" value="Unassembled WGS sequence"/>
</dbReference>
<dbReference type="PROSITE" id="PS50929">
    <property type="entry name" value="ABC_TM1F"/>
    <property type="match status" value="1"/>
</dbReference>
<keyword evidence="11" id="KW-1185">Reference proteome</keyword>
<keyword evidence="5 7" id="KW-1133">Transmembrane helix</keyword>
<feature type="transmembrane region" description="Helical" evidence="7">
    <location>
        <begin position="161"/>
        <end position="180"/>
    </location>
</feature>
<dbReference type="Gene3D" id="3.40.50.300">
    <property type="entry name" value="P-loop containing nucleotide triphosphate hydrolases"/>
    <property type="match status" value="1"/>
</dbReference>
<dbReference type="InterPro" id="IPR011527">
    <property type="entry name" value="ABC1_TM_dom"/>
</dbReference>
<comment type="subcellular location">
    <subcellularLocation>
        <location evidence="1">Cell membrane</location>
        <topology evidence="1">Multi-pass membrane protein</topology>
    </subcellularLocation>
</comment>
<dbReference type="Pfam" id="PF00005">
    <property type="entry name" value="ABC_tran"/>
    <property type="match status" value="1"/>
</dbReference>
<evidence type="ECO:0000256" key="4">
    <source>
        <dbReference type="ARBA" id="ARBA00022840"/>
    </source>
</evidence>
<keyword evidence="2 7" id="KW-0812">Transmembrane</keyword>
<dbReference type="GO" id="GO:0030256">
    <property type="term" value="C:type I protein secretion system complex"/>
    <property type="evidence" value="ECO:0007669"/>
    <property type="project" value="InterPro"/>
</dbReference>
<proteinExistence type="predicted"/>
<evidence type="ECO:0000313" key="10">
    <source>
        <dbReference type="EMBL" id="SDI91219.1"/>
    </source>
</evidence>
<dbReference type="PANTHER" id="PTHR43394">
    <property type="entry name" value="ATP-DEPENDENT PERMEASE MDL1, MITOCHONDRIAL"/>
    <property type="match status" value="1"/>
</dbReference>
<dbReference type="InterPro" id="IPR017871">
    <property type="entry name" value="ABC_transporter-like_CS"/>
</dbReference>
<dbReference type="STRING" id="555512.SAMN04487993_1012107"/>
<dbReference type="GO" id="GO:0005524">
    <property type="term" value="F:ATP binding"/>
    <property type="evidence" value="ECO:0007669"/>
    <property type="project" value="UniProtKB-KW"/>
</dbReference>
<name>A0A1G8PFG8_9RHOB</name>
<accession>A0A1G8PFG8</accession>
<dbReference type="Pfam" id="PF00664">
    <property type="entry name" value="ABC_membrane"/>
    <property type="match status" value="1"/>
</dbReference>
<reference evidence="10 11" key="1">
    <citation type="submission" date="2016-10" db="EMBL/GenBank/DDBJ databases">
        <authorList>
            <person name="de Groot N.N."/>
        </authorList>
    </citation>
    <scope>NUCLEOTIDE SEQUENCE [LARGE SCALE GENOMIC DNA]</scope>
    <source>
        <strain evidence="10 11">DSM 26424</strain>
    </source>
</reference>
<dbReference type="InterPro" id="IPR003593">
    <property type="entry name" value="AAA+_ATPase"/>
</dbReference>
<gene>
    <name evidence="10" type="ORF">SAMN04487993_1012107</name>
</gene>
<dbReference type="GO" id="GO:0015421">
    <property type="term" value="F:ABC-type oligopeptide transporter activity"/>
    <property type="evidence" value="ECO:0007669"/>
    <property type="project" value="TreeGrafter"/>
</dbReference>
<feature type="transmembrane region" description="Helical" evidence="7">
    <location>
        <begin position="133"/>
        <end position="155"/>
    </location>
</feature>
<dbReference type="InterPro" id="IPR036640">
    <property type="entry name" value="ABC1_TM_sf"/>
</dbReference>
<dbReference type="SUPFAM" id="SSF52540">
    <property type="entry name" value="P-loop containing nucleoside triphosphate hydrolases"/>
    <property type="match status" value="1"/>
</dbReference>
<evidence type="ECO:0000259" key="8">
    <source>
        <dbReference type="PROSITE" id="PS50893"/>
    </source>
</evidence>
<dbReference type="OrthoDB" id="9808328at2"/>
<evidence type="ECO:0000256" key="7">
    <source>
        <dbReference type="SAM" id="Phobius"/>
    </source>
</evidence>
<evidence type="ECO:0000259" key="9">
    <source>
        <dbReference type="PROSITE" id="PS50929"/>
    </source>
</evidence>
<organism evidence="10 11">
    <name type="scientific">Salipiger marinus</name>
    <dbReference type="NCBI Taxonomy" id="555512"/>
    <lineage>
        <taxon>Bacteria</taxon>
        <taxon>Pseudomonadati</taxon>
        <taxon>Pseudomonadota</taxon>
        <taxon>Alphaproteobacteria</taxon>
        <taxon>Rhodobacterales</taxon>
        <taxon>Roseobacteraceae</taxon>
        <taxon>Salipiger</taxon>
    </lineage>
</organism>
<sequence>MAGNLLEGLSELKEARRGLRKLLWLAAGFSIFVNLLMLTGPLFMLQTYDRVLAARSEPTLVALFSVMVFMFLIMGILDWARARVLNRIGTRFQAGLDRRVFDALLKKSASDHSIDETTGAGQQLKDLEAMRRFYGSPVFAALFDAPWAPVFLVGLGLFHPMIGLFATVGGGLLILSALLNQMLTRGAAVKSQVSAYVADRYSDQLQNEAETIRSLGMQSNAFEKWAKSRERALDLSLRASDMGGNFASLSRVFRMFLQSAILGLGAWLVLRGEITPGLMIASSILLGRALAPVETIVNQWSTVQRTRRAWDNLAALLSEIPEDRVAVTLPRPRARLEVMGLTVTPPQGHAPTLRQVSFAVAPGEAVGVIGPSGSGKSTLASALTGVWPAGAGKIRLDGAPIEQYHPERLAEYVGYLPQRVTLFDGTVAENIARLATSFDSTRVIEAAQRAAAHEMILKLPKGYNTPVQTIGTQLSGGQIQRIGLARALYGDPVLLVLDEPNSNLDNEGSVALNGAVLAMKAAGHAVIIMAHRPAAIKECDKLLVLEDGTRKAWGPREEVMSDMLSNVQVIRRNVAKTSVGGLA</sequence>
<dbReference type="InterPro" id="IPR039421">
    <property type="entry name" value="Type_1_exporter"/>
</dbReference>
<dbReference type="Gene3D" id="1.20.1560.10">
    <property type="entry name" value="ABC transporter type 1, transmembrane domain"/>
    <property type="match status" value="1"/>
</dbReference>
<evidence type="ECO:0000313" key="11">
    <source>
        <dbReference type="Proteomes" id="UP000199093"/>
    </source>
</evidence>
<evidence type="ECO:0000256" key="2">
    <source>
        <dbReference type="ARBA" id="ARBA00022692"/>
    </source>
</evidence>
<feature type="transmembrane region" description="Helical" evidence="7">
    <location>
        <begin position="22"/>
        <end position="48"/>
    </location>
</feature>
<dbReference type="InterPro" id="IPR003439">
    <property type="entry name" value="ABC_transporter-like_ATP-bd"/>
</dbReference>